<dbReference type="InterPro" id="IPR023509">
    <property type="entry name" value="DTD-like_sf"/>
</dbReference>
<dbReference type="SUPFAM" id="SSF69500">
    <property type="entry name" value="DTD-like"/>
    <property type="match status" value="1"/>
</dbReference>
<keyword evidence="4" id="KW-1185">Reference proteome</keyword>
<dbReference type="RefSeq" id="WP_109307056.1">
    <property type="nucleotide sequence ID" value="NZ_BJUF01000027.1"/>
</dbReference>
<dbReference type="InterPro" id="IPR003732">
    <property type="entry name" value="Daa-tRNA_deacyls_DTD"/>
</dbReference>
<keyword evidence="2" id="KW-0820">tRNA-binding</keyword>
<organism evidence="3 4">
    <name type="scientific">Kurthia sibirica</name>
    <dbReference type="NCBI Taxonomy" id="202750"/>
    <lineage>
        <taxon>Bacteria</taxon>
        <taxon>Bacillati</taxon>
        <taxon>Bacillota</taxon>
        <taxon>Bacilli</taxon>
        <taxon>Bacillales</taxon>
        <taxon>Caryophanaceae</taxon>
        <taxon>Kurthia</taxon>
    </lineage>
</organism>
<evidence type="ECO:0000256" key="1">
    <source>
        <dbReference type="ARBA" id="ARBA00009673"/>
    </source>
</evidence>
<proteinExistence type="inferred from homology"/>
<dbReference type="GO" id="GO:0106026">
    <property type="term" value="F:Gly-tRNA(Ala) deacylase activity"/>
    <property type="evidence" value="ECO:0007669"/>
    <property type="project" value="UniProtKB-UniRule"/>
</dbReference>
<comment type="catalytic activity">
    <reaction evidence="2">
        <text>a D-aminoacyl-tRNA + H2O = a tRNA + a D-alpha-amino acid + H(+)</text>
        <dbReference type="Rhea" id="RHEA:13953"/>
        <dbReference type="Rhea" id="RHEA-COMP:10123"/>
        <dbReference type="Rhea" id="RHEA-COMP:10124"/>
        <dbReference type="ChEBI" id="CHEBI:15377"/>
        <dbReference type="ChEBI" id="CHEBI:15378"/>
        <dbReference type="ChEBI" id="CHEBI:59871"/>
        <dbReference type="ChEBI" id="CHEBI:78442"/>
        <dbReference type="ChEBI" id="CHEBI:79333"/>
        <dbReference type="EC" id="3.1.1.96"/>
    </reaction>
</comment>
<dbReference type="FunFam" id="3.50.80.10:FF:000001">
    <property type="entry name" value="D-aminoacyl-tRNA deacylase"/>
    <property type="match status" value="1"/>
</dbReference>
<keyword evidence="2" id="KW-0378">Hydrolase</keyword>
<dbReference type="GO" id="GO:0051500">
    <property type="term" value="F:D-tyrosyl-tRNA(Tyr) deacylase activity"/>
    <property type="evidence" value="ECO:0007669"/>
    <property type="project" value="TreeGrafter"/>
</dbReference>
<comment type="function">
    <text evidence="2">An aminoacyl-tRNA editing enzyme that deacylates mischarged D-aminoacyl-tRNAs. Also deacylates mischarged glycyl-tRNA(Ala), protecting cells against glycine mischarging by AlaRS. Acts via tRNA-based rather than protein-based catalysis; rejects L-amino acids rather than detecting D-amino acids in the active site. By recycling D-aminoacyl-tRNA to D-amino acids and free tRNA molecules, this enzyme counteracts the toxicity associated with the formation of D-aminoacyl-tRNA entities in vivo and helps enforce protein L-homochirality.</text>
</comment>
<comment type="similarity">
    <text evidence="1 2">Belongs to the DTD family.</text>
</comment>
<keyword evidence="2" id="KW-0963">Cytoplasm</keyword>
<dbReference type="GO" id="GO:0019478">
    <property type="term" value="P:D-amino acid catabolic process"/>
    <property type="evidence" value="ECO:0007669"/>
    <property type="project" value="UniProtKB-UniRule"/>
</dbReference>
<name>A0A2U3AIH9_9BACL</name>
<comment type="catalytic activity">
    <reaction evidence="2">
        <text>glycyl-tRNA(Ala) + H2O = tRNA(Ala) + glycine + H(+)</text>
        <dbReference type="Rhea" id="RHEA:53744"/>
        <dbReference type="Rhea" id="RHEA-COMP:9657"/>
        <dbReference type="Rhea" id="RHEA-COMP:13640"/>
        <dbReference type="ChEBI" id="CHEBI:15377"/>
        <dbReference type="ChEBI" id="CHEBI:15378"/>
        <dbReference type="ChEBI" id="CHEBI:57305"/>
        <dbReference type="ChEBI" id="CHEBI:78442"/>
        <dbReference type="ChEBI" id="CHEBI:78522"/>
    </reaction>
</comment>
<sequence>MKIVLQKAKTASVTVDGKVVGSIDKGYVLLVGITHGDTEEMAKNLANKIVKMRIWEDEAGKMNDSIVEHAGSILSVSQFTLYANTKKGNRPSFTDAAHPDLAEPLWQYFNNCLTECGLQVETGIFGAMMDVQFTNIGPTTIQLEA</sequence>
<dbReference type="AlphaFoldDB" id="A0A2U3AIH9"/>
<dbReference type="PANTHER" id="PTHR10472">
    <property type="entry name" value="D-TYROSYL-TRNA TYR DEACYLASE"/>
    <property type="match status" value="1"/>
</dbReference>
<dbReference type="Gene3D" id="3.50.80.10">
    <property type="entry name" value="D-tyrosyl-tRNA(Tyr) deacylase"/>
    <property type="match status" value="1"/>
</dbReference>
<comment type="caution">
    <text evidence="3">The sequence shown here is derived from an EMBL/GenBank/DDBJ whole genome shotgun (WGS) entry which is preliminary data.</text>
</comment>
<evidence type="ECO:0000313" key="4">
    <source>
        <dbReference type="Proteomes" id="UP000245938"/>
    </source>
</evidence>
<accession>A0A2U3AIH9</accession>
<dbReference type="EMBL" id="QFVR01000023">
    <property type="protein sequence ID" value="PWI24348.1"/>
    <property type="molecule type" value="Genomic_DNA"/>
</dbReference>
<dbReference type="EC" id="3.1.1.-" evidence="2"/>
<dbReference type="CDD" id="cd00563">
    <property type="entry name" value="Dtyr_deacylase"/>
    <property type="match status" value="1"/>
</dbReference>
<comment type="subunit">
    <text evidence="2">Homodimer.</text>
</comment>
<dbReference type="EC" id="3.1.1.96" evidence="2"/>
<comment type="domain">
    <text evidence="2">A Gly-cisPro motif from one monomer fits into the active site of the other monomer to allow specific chiral rejection of L-amino acids.</text>
</comment>
<dbReference type="GO" id="GO:0005737">
    <property type="term" value="C:cytoplasm"/>
    <property type="evidence" value="ECO:0007669"/>
    <property type="project" value="UniProtKB-SubCell"/>
</dbReference>
<dbReference type="GO" id="GO:0000049">
    <property type="term" value="F:tRNA binding"/>
    <property type="evidence" value="ECO:0007669"/>
    <property type="project" value="UniProtKB-UniRule"/>
</dbReference>
<dbReference type="Proteomes" id="UP000245938">
    <property type="component" value="Unassembled WGS sequence"/>
</dbReference>
<gene>
    <name evidence="2" type="primary">dtd</name>
    <name evidence="3" type="ORF">DEX24_14080</name>
</gene>
<dbReference type="PANTHER" id="PTHR10472:SF5">
    <property type="entry name" value="D-AMINOACYL-TRNA DEACYLASE 1"/>
    <property type="match status" value="1"/>
</dbReference>
<dbReference type="Pfam" id="PF02580">
    <property type="entry name" value="Tyr_Deacylase"/>
    <property type="match status" value="1"/>
</dbReference>
<feature type="short sequence motif" description="Gly-cisPro motif, important for rejection of L-amino acids" evidence="2">
    <location>
        <begin position="137"/>
        <end position="138"/>
    </location>
</feature>
<dbReference type="OrthoDB" id="9801395at2"/>
<comment type="subcellular location">
    <subcellularLocation>
        <location evidence="2">Cytoplasm</location>
    </subcellularLocation>
</comment>
<dbReference type="HAMAP" id="MF_00518">
    <property type="entry name" value="Deacylase_Dtd"/>
    <property type="match status" value="1"/>
</dbReference>
<evidence type="ECO:0000313" key="3">
    <source>
        <dbReference type="EMBL" id="PWI24348.1"/>
    </source>
</evidence>
<dbReference type="GO" id="GO:0043908">
    <property type="term" value="F:Ser(Gly)-tRNA(Ala) hydrolase activity"/>
    <property type="evidence" value="ECO:0007669"/>
    <property type="project" value="UniProtKB-UniRule"/>
</dbReference>
<reference evidence="3 4" key="1">
    <citation type="submission" date="2018-05" db="EMBL/GenBank/DDBJ databases">
        <title>Kurthia sibirica genome sequence.</title>
        <authorList>
            <person name="Maclea K.S."/>
            <person name="Goen A.E."/>
        </authorList>
    </citation>
    <scope>NUCLEOTIDE SEQUENCE [LARGE SCALE GENOMIC DNA]</scope>
    <source>
        <strain evidence="3 4">ATCC 49154</strain>
    </source>
</reference>
<evidence type="ECO:0000256" key="2">
    <source>
        <dbReference type="HAMAP-Rule" id="MF_00518"/>
    </source>
</evidence>
<keyword evidence="2" id="KW-0694">RNA-binding</keyword>
<protein>
    <recommendedName>
        <fullName evidence="2">D-aminoacyl-tRNA deacylase</fullName>
        <shortName evidence="2">DTD</shortName>
        <ecNumber evidence="2">3.1.1.96</ecNumber>
    </recommendedName>
    <alternativeName>
        <fullName evidence="2">Gly-tRNA(Ala) deacylase</fullName>
        <ecNumber evidence="2">3.1.1.-</ecNumber>
    </alternativeName>
</protein>
<dbReference type="NCBIfam" id="TIGR00256">
    <property type="entry name" value="D-aminoacyl-tRNA deacylase"/>
    <property type="match status" value="1"/>
</dbReference>